<reference evidence="1 2" key="1">
    <citation type="submission" date="2020-08" db="EMBL/GenBank/DDBJ databases">
        <authorList>
            <person name="Koutsovoulos G."/>
            <person name="Danchin GJ E."/>
        </authorList>
    </citation>
    <scope>NUCLEOTIDE SEQUENCE [LARGE SCALE GENOMIC DNA]</scope>
</reference>
<organism evidence="1 2">
    <name type="scientific">Meloidogyne enterolobii</name>
    <name type="common">Root-knot nematode worm</name>
    <name type="synonym">Meloidogyne mayaguensis</name>
    <dbReference type="NCBI Taxonomy" id="390850"/>
    <lineage>
        <taxon>Eukaryota</taxon>
        <taxon>Metazoa</taxon>
        <taxon>Ecdysozoa</taxon>
        <taxon>Nematoda</taxon>
        <taxon>Chromadorea</taxon>
        <taxon>Rhabditida</taxon>
        <taxon>Tylenchina</taxon>
        <taxon>Tylenchomorpha</taxon>
        <taxon>Tylenchoidea</taxon>
        <taxon>Meloidogynidae</taxon>
        <taxon>Meloidogyninae</taxon>
        <taxon>Meloidogyne</taxon>
    </lineage>
</organism>
<accession>A0A6V7Y2L2</accession>
<sequence>MYRDWNKVGNIPQKTIDNMENNGYMYVVHISVVSFRKFLYA</sequence>
<name>A0A6V7Y2L2_MELEN</name>
<proteinExistence type="predicted"/>
<evidence type="ECO:0000313" key="2">
    <source>
        <dbReference type="Proteomes" id="UP000580250"/>
    </source>
</evidence>
<gene>
    <name evidence="1" type="ORF">MENT_LOCUS59634</name>
</gene>
<dbReference type="Proteomes" id="UP000580250">
    <property type="component" value="Unassembled WGS sequence"/>
</dbReference>
<comment type="caution">
    <text evidence="1">The sequence shown here is derived from an EMBL/GenBank/DDBJ whole genome shotgun (WGS) entry which is preliminary data.</text>
</comment>
<evidence type="ECO:0000313" key="1">
    <source>
        <dbReference type="EMBL" id="CAD2205792.1"/>
    </source>
</evidence>
<dbReference type="AlphaFoldDB" id="A0A6V7Y2L2"/>
<protein>
    <submittedName>
        <fullName evidence="1">Uncharacterized protein</fullName>
    </submittedName>
</protein>
<dbReference type="EMBL" id="CAJEWN010002919">
    <property type="protein sequence ID" value="CAD2205792.1"/>
    <property type="molecule type" value="Genomic_DNA"/>
</dbReference>